<protein>
    <submittedName>
        <fullName evidence="1">Uncharacterized protein</fullName>
    </submittedName>
</protein>
<proteinExistence type="predicted"/>
<evidence type="ECO:0000313" key="1">
    <source>
        <dbReference type="EMBL" id="KAJ8425868.1"/>
    </source>
</evidence>
<accession>A0A9Q1JMU3</accession>
<sequence length="285" mass="32662">MGDVQRTNNGQEGHIRSANSEREMLDKLKIKLKKVKEFINQMSPAGLHQLIQNLNNKQKECMQDIDFEGFLHLRADIILEKIALGMVRNFDTCSCSLLLANGRMRLPEHDVHVTLGLPMCPLEWPKHDSIPKCRELIEIIQGQADRGENFKRNFVMFVVSTCLHGNQSGEVNYMILNARGYLEDTLDKTSMTDEEEQLMKRNIIAKVLKMKVRYHILLTISIGCFHQALFRDGRAAIDLIITNIRLLAELITELEDLIPRADTPLKRVRKVATESMSDALTRDRP</sequence>
<dbReference type="PANTHER" id="PTHR34835:SF90">
    <property type="entry name" value="AMINOTRANSFERASE-LIKE PLANT MOBILE DOMAIN-CONTAINING PROTEIN"/>
    <property type="match status" value="1"/>
</dbReference>
<organism evidence="1 2">
    <name type="scientific">Carnegiea gigantea</name>
    <dbReference type="NCBI Taxonomy" id="171969"/>
    <lineage>
        <taxon>Eukaryota</taxon>
        <taxon>Viridiplantae</taxon>
        <taxon>Streptophyta</taxon>
        <taxon>Embryophyta</taxon>
        <taxon>Tracheophyta</taxon>
        <taxon>Spermatophyta</taxon>
        <taxon>Magnoliopsida</taxon>
        <taxon>eudicotyledons</taxon>
        <taxon>Gunneridae</taxon>
        <taxon>Pentapetalae</taxon>
        <taxon>Caryophyllales</taxon>
        <taxon>Cactineae</taxon>
        <taxon>Cactaceae</taxon>
        <taxon>Cactoideae</taxon>
        <taxon>Echinocereeae</taxon>
        <taxon>Carnegiea</taxon>
    </lineage>
</organism>
<evidence type="ECO:0000313" key="2">
    <source>
        <dbReference type="Proteomes" id="UP001153076"/>
    </source>
</evidence>
<dbReference type="Proteomes" id="UP001153076">
    <property type="component" value="Unassembled WGS sequence"/>
</dbReference>
<gene>
    <name evidence="1" type="ORF">Cgig2_028213</name>
</gene>
<dbReference type="PANTHER" id="PTHR34835">
    <property type="entry name" value="OS07G0283600 PROTEIN-RELATED"/>
    <property type="match status" value="1"/>
</dbReference>
<reference evidence="1" key="1">
    <citation type="submission" date="2022-04" db="EMBL/GenBank/DDBJ databases">
        <title>Carnegiea gigantea Genome sequencing and assembly v2.</title>
        <authorList>
            <person name="Copetti D."/>
            <person name="Sanderson M.J."/>
            <person name="Burquez A."/>
            <person name="Wojciechowski M.F."/>
        </authorList>
    </citation>
    <scope>NUCLEOTIDE SEQUENCE</scope>
    <source>
        <strain evidence="1">SGP5-SGP5p</strain>
        <tissue evidence="1">Aerial part</tissue>
    </source>
</reference>
<keyword evidence="2" id="KW-1185">Reference proteome</keyword>
<comment type="caution">
    <text evidence="1">The sequence shown here is derived from an EMBL/GenBank/DDBJ whole genome shotgun (WGS) entry which is preliminary data.</text>
</comment>
<dbReference type="AlphaFoldDB" id="A0A9Q1JMU3"/>
<dbReference type="EMBL" id="JAKOGI010001386">
    <property type="protein sequence ID" value="KAJ8425868.1"/>
    <property type="molecule type" value="Genomic_DNA"/>
</dbReference>
<name>A0A9Q1JMU3_9CARY</name>